<gene>
    <name evidence="2" type="ORF">HD596_003481</name>
</gene>
<keyword evidence="1" id="KW-0812">Transmembrane</keyword>
<keyword evidence="3" id="KW-1185">Reference proteome</keyword>
<evidence type="ECO:0000256" key="1">
    <source>
        <dbReference type="SAM" id="Phobius"/>
    </source>
</evidence>
<organism evidence="2 3">
    <name type="scientific">Nonomuraea jabiensis</name>
    <dbReference type="NCBI Taxonomy" id="882448"/>
    <lineage>
        <taxon>Bacteria</taxon>
        <taxon>Bacillati</taxon>
        <taxon>Actinomycetota</taxon>
        <taxon>Actinomycetes</taxon>
        <taxon>Streptosporangiales</taxon>
        <taxon>Streptosporangiaceae</taxon>
        <taxon>Nonomuraea</taxon>
    </lineage>
</organism>
<feature type="transmembrane region" description="Helical" evidence="1">
    <location>
        <begin position="7"/>
        <end position="27"/>
    </location>
</feature>
<protein>
    <submittedName>
        <fullName evidence="2">Uncharacterized protein</fullName>
    </submittedName>
</protein>
<keyword evidence="1" id="KW-1133">Transmembrane helix</keyword>
<sequence>MISKPPGLPFLIVFSAVAAVSLIWASYPYWDKFEMFLLAIPVGVLLLAYWAIRMVWAEHKGTLTEGLKYRWVLPFFIAGGVMLALVTDAPFWIRFTISKPSMEAYAKAVAVSPSGKEPCQWAGLYYVCDGSQYRDGVTWEERPGSAQFSVRDWFLDDNKGFIWLPTGEPNDIAGKYGESYSYLQDRWYSYEGGWGGG</sequence>
<feature type="transmembrane region" description="Helical" evidence="1">
    <location>
        <begin position="72"/>
        <end position="93"/>
    </location>
</feature>
<reference evidence="2 3" key="1">
    <citation type="submission" date="2020-08" db="EMBL/GenBank/DDBJ databases">
        <title>Sequencing the genomes of 1000 actinobacteria strains.</title>
        <authorList>
            <person name="Klenk H.-P."/>
        </authorList>
    </citation>
    <scope>NUCLEOTIDE SEQUENCE [LARGE SCALE GENOMIC DNA]</scope>
    <source>
        <strain evidence="2 3">DSM 45507</strain>
    </source>
</reference>
<dbReference type="AlphaFoldDB" id="A0A7W9LAI8"/>
<dbReference type="Proteomes" id="UP000579153">
    <property type="component" value="Unassembled WGS sequence"/>
</dbReference>
<name>A0A7W9LAI8_9ACTN</name>
<dbReference type="RefSeq" id="WP_185070263.1">
    <property type="nucleotide sequence ID" value="NZ_JACHMB010000001.1"/>
</dbReference>
<keyword evidence="1" id="KW-0472">Membrane</keyword>
<evidence type="ECO:0000313" key="3">
    <source>
        <dbReference type="Proteomes" id="UP000579153"/>
    </source>
</evidence>
<feature type="transmembrane region" description="Helical" evidence="1">
    <location>
        <begin position="33"/>
        <end position="52"/>
    </location>
</feature>
<proteinExistence type="predicted"/>
<comment type="caution">
    <text evidence="2">The sequence shown here is derived from an EMBL/GenBank/DDBJ whole genome shotgun (WGS) entry which is preliminary data.</text>
</comment>
<dbReference type="EMBL" id="JACHMB010000001">
    <property type="protein sequence ID" value="MBB5776725.1"/>
    <property type="molecule type" value="Genomic_DNA"/>
</dbReference>
<evidence type="ECO:0000313" key="2">
    <source>
        <dbReference type="EMBL" id="MBB5776725.1"/>
    </source>
</evidence>
<accession>A0A7W9LAI8</accession>